<feature type="domain" description="Vta1 C-terminal" evidence="11">
    <location>
        <begin position="309"/>
        <end position="346"/>
    </location>
</feature>
<dbReference type="AlphaFoldDB" id="A0A1E4THS7"/>
<sequence>MSLPSSLAAVQPFITRAKELENSEPVVSYYCKLFAVQQILANKLHTIDTEAMTATTALLDTIEQEKLHLKASDAYASIVNDDMAAEAYVEMFANRILDSADLQVKSHKASKRTAIAFRAAASFFEVLKVFLPEDDPNATLNSEILQKIKYCKFHATRILKALSKGEDPNIYEVESDVDETEVQSAIDNALTQPDSEPSSHLPSLGNISLNSPPVSDTQQVLPTLPSVSASNLQLPTTPANTLPRSVSPPITPSAAPPIAPNASAPIAPSASPPISPTVSPGVSSAKIAQPHAPAPATNYQQIESVIQNEETFKLAQKHAKFAISALNYDDAATAVKELEAALAMLRPTLT</sequence>
<evidence type="ECO:0000256" key="3">
    <source>
        <dbReference type="ARBA" id="ARBA00007895"/>
    </source>
</evidence>
<evidence type="ECO:0000259" key="10">
    <source>
        <dbReference type="Pfam" id="PF04652"/>
    </source>
</evidence>
<feature type="compositionally biased region" description="Low complexity" evidence="9">
    <location>
        <begin position="260"/>
        <end position="269"/>
    </location>
</feature>
<dbReference type="InterPro" id="IPR044538">
    <property type="entry name" value="Vta1-like"/>
</dbReference>
<comment type="similarity">
    <text evidence="3">Belongs to the VTA1 family.</text>
</comment>
<feature type="region of interest" description="Disordered" evidence="9">
    <location>
        <begin position="190"/>
        <end position="295"/>
    </location>
</feature>
<accession>A0A1E4THS7</accession>
<dbReference type="InterPro" id="IPR039431">
    <property type="entry name" value="Vta1/CALS_N"/>
</dbReference>
<dbReference type="GO" id="GO:0010008">
    <property type="term" value="C:endosome membrane"/>
    <property type="evidence" value="ECO:0007669"/>
    <property type="project" value="UniProtKB-SubCell"/>
</dbReference>
<protein>
    <recommendedName>
        <fullName evidence="14">Vta1 C-terminal domain-containing protein</fullName>
    </recommendedName>
</protein>
<organism evidence="12 13">
    <name type="scientific">Tortispora caseinolytica NRRL Y-17796</name>
    <dbReference type="NCBI Taxonomy" id="767744"/>
    <lineage>
        <taxon>Eukaryota</taxon>
        <taxon>Fungi</taxon>
        <taxon>Dikarya</taxon>
        <taxon>Ascomycota</taxon>
        <taxon>Saccharomycotina</taxon>
        <taxon>Trigonopsidomycetes</taxon>
        <taxon>Trigonopsidales</taxon>
        <taxon>Trigonopsidaceae</taxon>
        <taxon>Tortispora</taxon>
    </lineage>
</organism>
<dbReference type="OrthoDB" id="391137at2759"/>
<reference evidence="13" key="1">
    <citation type="submission" date="2016-02" db="EMBL/GenBank/DDBJ databases">
        <title>Comparative genomics of biotechnologically important yeasts.</title>
        <authorList>
            <consortium name="DOE Joint Genome Institute"/>
            <person name="Riley R."/>
            <person name="Haridas S."/>
            <person name="Wolfe K.H."/>
            <person name="Lopes M.R."/>
            <person name="Hittinger C.T."/>
            <person name="Goker M."/>
            <person name="Salamov A."/>
            <person name="Wisecaver J."/>
            <person name="Long T.M."/>
            <person name="Aerts A.L."/>
            <person name="Barry K."/>
            <person name="Choi C."/>
            <person name="Clum A."/>
            <person name="Coughlan A.Y."/>
            <person name="Deshpande S."/>
            <person name="Douglass A.P."/>
            <person name="Hanson S.J."/>
            <person name="Klenk H.-P."/>
            <person name="Labutti K."/>
            <person name="Lapidus A."/>
            <person name="Lindquist E."/>
            <person name="Lipzen A."/>
            <person name="Meier-Kolthoff J.P."/>
            <person name="Ohm R.A."/>
            <person name="Otillar R.P."/>
            <person name="Pangilinan J."/>
            <person name="Peng Y."/>
            <person name="Rokas A."/>
            <person name="Rosa C.A."/>
            <person name="Scheuner C."/>
            <person name="Sibirny A.A."/>
            <person name="Slot J.C."/>
            <person name="Stielow J.B."/>
            <person name="Sun H."/>
            <person name="Kurtzman C.P."/>
            <person name="Blackwell M."/>
            <person name="Jeffries T.W."/>
            <person name="Grigoriev I.V."/>
        </authorList>
    </citation>
    <scope>NUCLEOTIDE SEQUENCE [LARGE SCALE GENOMIC DNA]</scope>
    <source>
        <strain evidence="13">NRRL Y-17796</strain>
    </source>
</reference>
<feature type="compositionally biased region" description="Pro residues" evidence="9">
    <location>
        <begin position="249"/>
        <end position="259"/>
    </location>
</feature>
<evidence type="ECO:0000256" key="5">
    <source>
        <dbReference type="ARBA" id="ARBA00022490"/>
    </source>
</evidence>
<dbReference type="GO" id="GO:0032511">
    <property type="term" value="P:late endosome to vacuole transport via multivesicular body sorting pathway"/>
    <property type="evidence" value="ECO:0007669"/>
    <property type="project" value="InterPro"/>
</dbReference>
<evidence type="ECO:0000256" key="2">
    <source>
        <dbReference type="ARBA" id="ARBA00004496"/>
    </source>
</evidence>
<evidence type="ECO:0000259" key="11">
    <source>
        <dbReference type="Pfam" id="PF18097"/>
    </source>
</evidence>
<dbReference type="PANTHER" id="PTHR46009">
    <property type="entry name" value="VACUOLAR PROTEIN SORTING-ASSOCIATED PROTEIN VTA1 HOMOLOG"/>
    <property type="match status" value="1"/>
</dbReference>
<keyword evidence="8" id="KW-0472">Membrane</keyword>
<evidence type="ECO:0000256" key="4">
    <source>
        <dbReference type="ARBA" id="ARBA00022448"/>
    </source>
</evidence>
<dbReference type="Pfam" id="PF18097">
    <property type="entry name" value="Vta1_C"/>
    <property type="match status" value="1"/>
</dbReference>
<feature type="compositionally biased region" description="Polar residues" evidence="9">
    <location>
        <begin position="190"/>
        <end position="244"/>
    </location>
</feature>
<evidence type="ECO:0000256" key="1">
    <source>
        <dbReference type="ARBA" id="ARBA00004481"/>
    </source>
</evidence>
<keyword evidence="13" id="KW-1185">Reference proteome</keyword>
<evidence type="ECO:0000256" key="6">
    <source>
        <dbReference type="ARBA" id="ARBA00022753"/>
    </source>
</evidence>
<dbReference type="InterPro" id="IPR041212">
    <property type="entry name" value="Vta1_C"/>
</dbReference>
<keyword evidence="6" id="KW-0967">Endosome</keyword>
<evidence type="ECO:0000256" key="8">
    <source>
        <dbReference type="ARBA" id="ARBA00023136"/>
    </source>
</evidence>
<dbReference type="EMBL" id="KV453842">
    <property type="protein sequence ID" value="ODV91312.1"/>
    <property type="molecule type" value="Genomic_DNA"/>
</dbReference>
<dbReference type="Pfam" id="PF04652">
    <property type="entry name" value="Vta1"/>
    <property type="match status" value="1"/>
</dbReference>
<dbReference type="InterPro" id="IPR023175">
    <property type="entry name" value="Vta1/CALS_N_sf"/>
</dbReference>
<dbReference type="PANTHER" id="PTHR46009:SF1">
    <property type="entry name" value="VACUOLAR PROTEIN SORTING-ASSOCIATED PROTEIN VTA1 HOMOLOG"/>
    <property type="match status" value="1"/>
</dbReference>
<keyword evidence="5" id="KW-0963">Cytoplasm</keyword>
<dbReference type="Proteomes" id="UP000095023">
    <property type="component" value="Unassembled WGS sequence"/>
</dbReference>
<name>A0A1E4THS7_9ASCO</name>
<proteinExistence type="inferred from homology"/>
<keyword evidence="4" id="KW-0813">Transport</keyword>
<gene>
    <name evidence="12" type="ORF">CANCADRAFT_3022</name>
</gene>
<dbReference type="Gene3D" id="1.20.5.420">
    <property type="entry name" value="Immunoglobulin FC, subunit C"/>
    <property type="match status" value="1"/>
</dbReference>
<evidence type="ECO:0008006" key="14">
    <source>
        <dbReference type="Google" id="ProtNLM"/>
    </source>
</evidence>
<dbReference type="Gene3D" id="1.25.40.270">
    <property type="entry name" value="Vacuolar protein sorting-associated protein vta1"/>
    <property type="match status" value="1"/>
</dbReference>
<comment type="subcellular location">
    <subcellularLocation>
        <location evidence="2">Cytoplasm</location>
    </subcellularLocation>
    <subcellularLocation>
        <location evidence="1">Endosome membrane</location>
        <topology evidence="1">Peripheral membrane protein</topology>
    </subcellularLocation>
</comment>
<dbReference type="GO" id="GO:0015031">
    <property type="term" value="P:protein transport"/>
    <property type="evidence" value="ECO:0007669"/>
    <property type="project" value="UniProtKB-KW"/>
</dbReference>
<evidence type="ECO:0000256" key="9">
    <source>
        <dbReference type="SAM" id="MobiDB-lite"/>
    </source>
</evidence>
<evidence type="ECO:0000313" key="13">
    <source>
        <dbReference type="Proteomes" id="UP000095023"/>
    </source>
</evidence>
<dbReference type="GO" id="GO:0005771">
    <property type="term" value="C:multivesicular body"/>
    <property type="evidence" value="ECO:0007669"/>
    <property type="project" value="TreeGrafter"/>
</dbReference>
<evidence type="ECO:0000256" key="7">
    <source>
        <dbReference type="ARBA" id="ARBA00022927"/>
    </source>
</evidence>
<keyword evidence="7" id="KW-0653">Protein transport</keyword>
<evidence type="ECO:0000313" key="12">
    <source>
        <dbReference type="EMBL" id="ODV91312.1"/>
    </source>
</evidence>
<feature type="domain" description="Vta1/callose synthase N-terminal" evidence="10">
    <location>
        <begin position="10"/>
        <end position="163"/>
    </location>
</feature>